<dbReference type="InterPro" id="IPR006311">
    <property type="entry name" value="TAT_signal"/>
</dbReference>
<dbReference type="Gene3D" id="3.40.190.10">
    <property type="entry name" value="Periplasmic binding protein-like II"/>
    <property type="match status" value="1"/>
</dbReference>
<dbReference type="SUPFAM" id="SSF53850">
    <property type="entry name" value="Periplasmic binding protein-like II"/>
    <property type="match status" value="1"/>
</dbReference>
<feature type="chain" id="PRO_5001588907" evidence="2">
    <location>
        <begin position="31"/>
        <end position="329"/>
    </location>
</feature>
<dbReference type="AlphaFoldDB" id="A0A060NIV6"/>
<dbReference type="InterPro" id="IPR005064">
    <property type="entry name" value="BUG"/>
</dbReference>
<accession>A0A060NIV6</accession>
<comment type="similarity">
    <text evidence="1">Belongs to the UPF0065 (bug) family.</text>
</comment>
<keyword evidence="4" id="KW-1185">Reference proteome</keyword>
<dbReference type="PANTHER" id="PTHR42928:SF5">
    <property type="entry name" value="BLR1237 PROTEIN"/>
    <property type="match status" value="1"/>
</dbReference>
<dbReference type="Gene3D" id="3.40.190.150">
    <property type="entry name" value="Bordetella uptake gene, domain 1"/>
    <property type="match status" value="1"/>
</dbReference>
<proteinExistence type="inferred from homology"/>
<evidence type="ECO:0000256" key="2">
    <source>
        <dbReference type="SAM" id="SignalP"/>
    </source>
</evidence>
<sequence length="329" mass="35126">MNPPIRHSRRHMLALGAGLALSAPLLPAWAQSFPTRPLRLLVNFAPGSTPDIVARSVGQQISQSLGQPVVVENRSGGAGMIGLNALHTATPDGYTFGLIAGSTMAIGPHLVRLAYDPLREMVPVAAAARFELFLVTRAGLPFDDYAGFLRHLRANPGRLNFGSPGNGSSPHIAAEMLLAATNTQATHIPYRGSADVVQALLSNTVDWAFDPGVSFQHVRAAGRLNMLAVTGQRRVEQFSNVSTLRELGLADFDVGTSHGFWAPPGTPAPIVERLNRAINSALLVQGVIDPIRGFGAEPTPLTPAQFLALSRSDSERYGRVVRERNITAD</sequence>
<dbReference type="Proteomes" id="UP000067461">
    <property type="component" value="Chromosome"/>
</dbReference>
<keyword evidence="2" id="KW-0732">Signal</keyword>
<protein>
    <submittedName>
        <fullName evidence="3">Uncharacterized protein conserved in bacteria</fullName>
    </submittedName>
</protein>
<dbReference type="CDD" id="cd07012">
    <property type="entry name" value="PBP2_Bug_TTT"/>
    <property type="match status" value="1"/>
</dbReference>
<feature type="signal peptide" evidence="2">
    <location>
        <begin position="1"/>
        <end position="30"/>
    </location>
</feature>
<evidence type="ECO:0000313" key="4">
    <source>
        <dbReference type="Proteomes" id="UP000067461"/>
    </source>
</evidence>
<dbReference type="InterPro" id="IPR042100">
    <property type="entry name" value="Bug_dom1"/>
</dbReference>
<organism evidence="3 4">
    <name type="scientific">Serpentinimonas raichei</name>
    <dbReference type="NCBI Taxonomy" id="1458425"/>
    <lineage>
        <taxon>Bacteria</taxon>
        <taxon>Pseudomonadati</taxon>
        <taxon>Pseudomonadota</taxon>
        <taxon>Betaproteobacteria</taxon>
        <taxon>Burkholderiales</taxon>
        <taxon>Comamonadaceae</taxon>
        <taxon>Serpentinimonas</taxon>
    </lineage>
</organism>
<dbReference type="KEGG" id="cbaa:SRAA_2262"/>
<dbReference type="STRING" id="1458425.SRAA_2262"/>
<gene>
    <name evidence="3" type="ORF">SRAA_2262</name>
</gene>
<dbReference type="HOGENOM" id="CLU_045683_0_0_4"/>
<dbReference type="Pfam" id="PF03401">
    <property type="entry name" value="TctC"/>
    <property type="match status" value="1"/>
</dbReference>
<evidence type="ECO:0000256" key="1">
    <source>
        <dbReference type="ARBA" id="ARBA00006987"/>
    </source>
</evidence>
<dbReference type="EMBL" id="AP014568">
    <property type="protein sequence ID" value="BAO82116.1"/>
    <property type="molecule type" value="Genomic_DNA"/>
</dbReference>
<name>A0A060NIV6_9BURK</name>
<dbReference type="PROSITE" id="PS51318">
    <property type="entry name" value="TAT"/>
    <property type="match status" value="1"/>
</dbReference>
<dbReference type="PANTHER" id="PTHR42928">
    <property type="entry name" value="TRICARBOXYLATE-BINDING PROTEIN"/>
    <property type="match status" value="1"/>
</dbReference>
<dbReference type="OrthoDB" id="8678477at2"/>
<dbReference type="RefSeq" id="WP_082040051.1">
    <property type="nucleotide sequence ID" value="NZ_AP014568.1"/>
</dbReference>
<evidence type="ECO:0000313" key="3">
    <source>
        <dbReference type="EMBL" id="BAO82116.1"/>
    </source>
</evidence>
<dbReference type="PIRSF" id="PIRSF017082">
    <property type="entry name" value="YflP"/>
    <property type="match status" value="1"/>
</dbReference>
<reference evidence="3 4" key="1">
    <citation type="journal article" date="2014" name="Nat. Commun.">
        <title>Physiological and genomic features of highly alkaliphilic hydrogen-utilizing Betaproteobacteria from a continental serpentinizing site.</title>
        <authorList>
            <person name="Suzuki S."/>
            <person name="Kuenen J.G."/>
            <person name="Schipper K."/>
            <person name="van der Velde S."/>
            <person name="Ishii S."/>
            <person name="Wu A."/>
            <person name="Sorokin D.Y."/>
            <person name="Tenney A."/>
            <person name="Meng X.Y."/>
            <person name="Morrill P.L."/>
            <person name="Kamagata Y."/>
            <person name="Muyzer G."/>
            <person name="Nealson K.H."/>
        </authorList>
    </citation>
    <scope>NUCLEOTIDE SEQUENCE [LARGE SCALE GENOMIC DNA]</scope>
    <source>
        <strain evidence="3 4">A1</strain>
    </source>
</reference>